<proteinExistence type="predicted"/>
<feature type="transmembrane region" description="Helical" evidence="1">
    <location>
        <begin position="364"/>
        <end position="383"/>
    </location>
</feature>
<feature type="transmembrane region" description="Helical" evidence="1">
    <location>
        <begin position="97"/>
        <end position="115"/>
    </location>
</feature>
<evidence type="ECO:0000313" key="2">
    <source>
        <dbReference type="EMBL" id="RBP47722.1"/>
    </source>
</evidence>
<sequence>MNQATDHTPRSPFLRWLLLLLVFSPALYAAVLMKNTAVDVGCWDMWENAPLLQKWHDGTLTWHDLYAPQIQHRIVVPRLMIIAMSHLSGGDFRWENYAALLIFAANAVMLWFLLGRTMGGSLWRWPLMFAFNLLLFCPMHFQILLWGSAMWAAIPMAGLLGCLLLLTPREQPSTTGVWLRFTGAVVLAEMATHSFAHGIGVWPVMLGVFLFQPALGSMKQRLILSAVWLVIAGVTIGCYFTNFINVAYHAYNLKPGDNAFETGGSLLEGGRLKAALNFFFAFLGTWFARTPFVDHPLDTAVTLGKWTCAWIALLVAFTLRMRLLKAVLPWMALALYVVVIGLLVSKRASDIGEHRAVTPRYLAASQYLLVAGLAITATLGTVFRRAGERWREKHPDDLPELKTGGQSFVGTAGVIALTAFCTAQIPVWQYGLHLTHQWHLARRQAQVLQLFMPHLNDQRGLISIETLDMVKKNWNVLDAINTLQSLNLLRTKPLSTPELSHFAREKKPLPLEKADVTEARLLDDGTLELKGIARFNVGQPVDAVLIVQQGRVISLGQYAPKHLLRIYGLDYEFGNYQDVPVKEMYPWQVRVKLASPDAPLEFWALESTEKFRKITPLKASIKLDPATKTATIVREEK</sequence>
<feature type="transmembrane region" description="Helical" evidence="1">
    <location>
        <begin position="300"/>
        <end position="319"/>
    </location>
</feature>
<gene>
    <name evidence="2" type="ORF">DES53_101521</name>
</gene>
<accession>A0A366HTW7</accession>
<evidence type="ECO:0000256" key="1">
    <source>
        <dbReference type="SAM" id="Phobius"/>
    </source>
</evidence>
<name>A0A366HTW7_9BACT</name>
<evidence type="ECO:0008006" key="4">
    <source>
        <dbReference type="Google" id="ProtNLM"/>
    </source>
</evidence>
<keyword evidence="1" id="KW-1133">Transmembrane helix</keyword>
<feature type="transmembrane region" description="Helical" evidence="1">
    <location>
        <begin position="222"/>
        <end position="251"/>
    </location>
</feature>
<feature type="transmembrane region" description="Helical" evidence="1">
    <location>
        <begin position="272"/>
        <end position="288"/>
    </location>
</feature>
<keyword evidence="1" id="KW-0812">Transmembrane</keyword>
<feature type="transmembrane region" description="Helical" evidence="1">
    <location>
        <begin position="12"/>
        <end position="31"/>
    </location>
</feature>
<keyword evidence="1" id="KW-0472">Membrane</keyword>
<dbReference type="EMBL" id="QNRR01000001">
    <property type="protein sequence ID" value="RBP47722.1"/>
    <property type="molecule type" value="Genomic_DNA"/>
</dbReference>
<feature type="transmembrane region" description="Helical" evidence="1">
    <location>
        <begin position="122"/>
        <end position="143"/>
    </location>
</feature>
<reference evidence="2 3" key="1">
    <citation type="submission" date="2018-06" db="EMBL/GenBank/DDBJ databases">
        <title>Genomic Encyclopedia of Type Strains, Phase IV (KMG-IV): sequencing the most valuable type-strain genomes for metagenomic binning, comparative biology and taxonomic classification.</title>
        <authorList>
            <person name="Goeker M."/>
        </authorList>
    </citation>
    <scope>NUCLEOTIDE SEQUENCE [LARGE SCALE GENOMIC DNA]</scope>
    <source>
        <strain evidence="2 3">DSM 25532</strain>
    </source>
</reference>
<evidence type="ECO:0000313" key="3">
    <source>
        <dbReference type="Proteomes" id="UP000253426"/>
    </source>
</evidence>
<feature type="transmembrane region" description="Helical" evidence="1">
    <location>
        <begin position="149"/>
        <end position="166"/>
    </location>
</feature>
<protein>
    <recommendedName>
        <fullName evidence="4">4-amino-4-deoxy-L-arabinose transferase-like glycosyltransferase</fullName>
    </recommendedName>
</protein>
<feature type="transmembrane region" description="Helical" evidence="1">
    <location>
        <begin position="326"/>
        <end position="344"/>
    </location>
</feature>
<dbReference type="Proteomes" id="UP000253426">
    <property type="component" value="Unassembled WGS sequence"/>
</dbReference>
<dbReference type="AlphaFoldDB" id="A0A366HTW7"/>
<organism evidence="2 3">
    <name type="scientific">Roseimicrobium gellanilyticum</name>
    <dbReference type="NCBI Taxonomy" id="748857"/>
    <lineage>
        <taxon>Bacteria</taxon>
        <taxon>Pseudomonadati</taxon>
        <taxon>Verrucomicrobiota</taxon>
        <taxon>Verrucomicrobiia</taxon>
        <taxon>Verrucomicrobiales</taxon>
        <taxon>Verrucomicrobiaceae</taxon>
        <taxon>Roseimicrobium</taxon>
    </lineage>
</organism>
<comment type="caution">
    <text evidence="2">The sequence shown here is derived from an EMBL/GenBank/DDBJ whole genome shotgun (WGS) entry which is preliminary data.</text>
</comment>
<dbReference type="RefSeq" id="WP_113956638.1">
    <property type="nucleotide sequence ID" value="NZ_QNRR01000001.1"/>
</dbReference>
<dbReference type="OrthoDB" id="175294at2"/>
<keyword evidence="3" id="KW-1185">Reference proteome</keyword>